<evidence type="ECO:0008006" key="5">
    <source>
        <dbReference type="Google" id="ProtNLM"/>
    </source>
</evidence>
<evidence type="ECO:0000313" key="3">
    <source>
        <dbReference type="EMBL" id="PQJ11636.1"/>
    </source>
</evidence>
<feature type="chain" id="PRO_5015430687" description="OmpA-like domain-containing protein" evidence="2">
    <location>
        <begin position="23"/>
        <end position="579"/>
    </location>
</feature>
<dbReference type="OrthoDB" id="1522982at2"/>
<proteinExistence type="predicted"/>
<protein>
    <recommendedName>
        <fullName evidence="5">OmpA-like domain-containing protein</fullName>
    </recommendedName>
</protein>
<dbReference type="Gene3D" id="4.10.1080.10">
    <property type="entry name" value="TSP type-3 repeat"/>
    <property type="match status" value="1"/>
</dbReference>
<dbReference type="Proteomes" id="UP000239872">
    <property type="component" value="Unassembled WGS sequence"/>
</dbReference>
<name>A0A2S7SYN0_9BACT</name>
<keyword evidence="2" id="KW-0732">Signal</keyword>
<reference evidence="3 4" key="1">
    <citation type="submission" date="2018-01" db="EMBL/GenBank/DDBJ databases">
        <title>A novel member of the phylum Bacteroidetes isolated from glacier ice.</title>
        <authorList>
            <person name="Liu Q."/>
            <person name="Xin Y.-H."/>
        </authorList>
    </citation>
    <scope>NUCLEOTIDE SEQUENCE [LARGE SCALE GENOMIC DNA]</scope>
    <source>
        <strain evidence="3 4">RB1R16</strain>
    </source>
</reference>
<evidence type="ECO:0000256" key="1">
    <source>
        <dbReference type="SAM" id="MobiDB-lite"/>
    </source>
</evidence>
<dbReference type="EMBL" id="PPSL01000002">
    <property type="protein sequence ID" value="PQJ11636.1"/>
    <property type="molecule type" value="Genomic_DNA"/>
</dbReference>
<gene>
    <name evidence="3" type="ORF">CJD36_007520</name>
</gene>
<feature type="region of interest" description="Disordered" evidence="1">
    <location>
        <begin position="557"/>
        <end position="579"/>
    </location>
</feature>
<dbReference type="SUPFAM" id="SSF103647">
    <property type="entry name" value="TSP type-3 repeat"/>
    <property type="match status" value="1"/>
</dbReference>
<keyword evidence="4" id="KW-1185">Reference proteome</keyword>
<evidence type="ECO:0000313" key="4">
    <source>
        <dbReference type="Proteomes" id="UP000239872"/>
    </source>
</evidence>
<feature type="compositionally biased region" description="Low complexity" evidence="1">
    <location>
        <begin position="25"/>
        <end position="42"/>
    </location>
</feature>
<evidence type="ECO:0000256" key="2">
    <source>
        <dbReference type="SAM" id="SignalP"/>
    </source>
</evidence>
<sequence>MLIKKLLLLSGFSLIASQSLFAQETPTPTTAPASGTAAAGTPQWSSRDMTYRGKGYDVLDSAYYDKRHRKQYHQYMEHQTAFPPIPRNQFEVGIGFGLYNVSGDIPSLNFFQKGGGGLHLQVRKAWGYVFSTRLQYIYGVAKNLDVQPTESFDAPYSNNGYTPLNQATTARPASSVYRSTRMESSQLNLDLILNIKNISFHQARTGMSFYGYFGLGALGYKTRVNALDANYSAYNFGNSAGGLNIDPKADNKTVRKALQSKMDKTYESNADKSSNASTILDKKTLDFAPSLGAGVEIKINKTFNVQIEDRYTFPSDDYLDGTRLGKAIGNQMSVSQSSDGINYFSVGVNYNIKTKKKSVEPLYWINPLDHAYSELSYPRHMLLPNPVLPDEDNDGVTDQFDKCPKTPAGVAVDGHGCPMDTDGDGVPDFKDKQLITPTECQPVDADGVGHCPCPEACDGAGRKGVCGHIKDGSCRFAGNATVTPGIEAQLSTLAAQMKLDPNCKVVVMGGGAGGKKQEQKAWERVNAVIEYMTEKQNILRDRFIFQYGKGDDENVVSFRSAEDGETGPSAPPPPHPNLK</sequence>
<dbReference type="InterPro" id="IPR028974">
    <property type="entry name" value="TSP_type-3_rpt"/>
</dbReference>
<feature type="region of interest" description="Disordered" evidence="1">
    <location>
        <begin position="25"/>
        <end position="45"/>
    </location>
</feature>
<comment type="caution">
    <text evidence="3">The sequence shown here is derived from an EMBL/GenBank/DDBJ whole genome shotgun (WGS) entry which is preliminary data.</text>
</comment>
<dbReference type="AlphaFoldDB" id="A0A2S7SYN0"/>
<organism evidence="3 4">
    <name type="scientific">Flavipsychrobacter stenotrophus</name>
    <dbReference type="NCBI Taxonomy" id="2077091"/>
    <lineage>
        <taxon>Bacteria</taxon>
        <taxon>Pseudomonadati</taxon>
        <taxon>Bacteroidota</taxon>
        <taxon>Chitinophagia</taxon>
        <taxon>Chitinophagales</taxon>
        <taxon>Chitinophagaceae</taxon>
        <taxon>Flavipsychrobacter</taxon>
    </lineage>
</organism>
<dbReference type="GO" id="GO:0005509">
    <property type="term" value="F:calcium ion binding"/>
    <property type="evidence" value="ECO:0007669"/>
    <property type="project" value="InterPro"/>
</dbReference>
<feature type="compositionally biased region" description="Pro residues" evidence="1">
    <location>
        <begin position="569"/>
        <end position="579"/>
    </location>
</feature>
<accession>A0A2S7SYN0</accession>
<feature type="signal peptide" evidence="2">
    <location>
        <begin position="1"/>
        <end position="22"/>
    </location>
</feature>
<dbReference type="RefSeq" id="WP_105038516.1">
    <property type="nucleotide sequence ID" value="NZ_PPSL01000002.1"/>
</dbReference>